<gene>
    <name evidence="3" type="ordered locus">Adeg_1578</name>
</gene>
<proteinExistence type="inferred from homology"/>
<dbReference type="Proteomes" id="UP000002620">
    <property type="component" value="Chromosome"/>
</dbReference>
<dbReference type="PANTHER" id="PTHR33777">
    <property type="entry name" value="UPF0045 PROTEIN ECM15"/>
    <property type="match status" value="1"/>
</dbReference>
<accession>C9R8P4</accession>
<dbReference type="InterPro" id="IPR002767">
    <property type="entry name" value="Thiamine_BP"/>
</dbReference>
<dbReference type="SUPFAM" id="SSF89957">
    <property type="entry name" value="MTH1187/YkoF-like"/>
    <property type="match status" value="1"/>
</dbReference>
<dbReference type="InterPro" id="IPR051614">
    <property type="entry name" value="UPF0045_domain"/>
</dbReference>
<organism evidence="3 4">
    <name type="scientific">Ammonifex degensii (strain DSM 10501 / KC4)</name>
    <dbReference type="NCBI Taxonomy" id="429009"/>
    <lineage>
        <taxon>Bacteria</taxon>
        <taxon>Bacillati</taxon>
        <taxon>Bacillota</taxon>
        <taxon>Clostridia</taxon>
        <taxon>Thermoanaerobacterales</taxon>
        <taxon>Thermoanaerobacteraceae</taxon>
        <taxon>Ammonifex</taxon>
    </lineage>
</organism>
<dbReference type="RefSeq" id="WP_015739550.1">
    <property type="nucleotide sequence ID" value="NC_013385.1"/>
</dbReference>
<dbReference type="PANTHER" id="PTHR33777:SF1">
    <property type="entry name" value="UPF0045 PROTEIN ECM15"/>
    <property type="match status" value="1"/>
</dbReference>
<feature type="domain" description="Thiamine-binding protein" evidence="2">
    <location>
        <begin position="4"/>
        <end position="95"/>
    </location>
</feature>
<protein>
    <recommendedName>
        <fullName evidence="2">Thiamine-binding protein domain-containing protein</fullName>
    </recommendedName>
</protein>
<keyword evidence="4" id="KW-1185">Reference proteome</keyword>
<dbReference type="EMBL" id="CP001785">
    <property type="protein sequence ID" value="ACX52673.1"/>
    <property type="molecule type" value="Genomic_DNA"/>
</dbReference>
<comment type="similarity">
    <text evidence="1">Belongs to the UPF0045 family.</text>
</comment>
<dbReference type="OrthoDB" id="5886358at2"/>
<dbReference type="NCBIfam" id="TIGR00106">
    <property type="entry name" value="MTH1187 family thiamine-binding protein"/>
    <property type="match status" value="1"/>
</dbReference>
<dbReference type="AlphaFoldDB" id="C9R8P4"/>
<reference evidence="3 4" key="1">
    <citation type="submission" date="2009-10" db="EMBL/GenBank/DDBJ databases">
        <title>Complete sequence of chromosome of Ammonifex degensii KC4.</title>
        <authorList>
            <consortium name="US DOE Joint Genome Institute"/>
            <person name="Kerfeld C."/>
            <person name="Goodner B."/>
            <person name="Huber H."/>
            <person name="Stetter K."/>
            <person name="Lucas S."/>
            <person name="Copeland A."/>
            <person name="Lapidus A."/>
            <person name="Glavina del Rio T."/>
            <person name="Dalin E."/>
            <person name="Tice H."/>
            <person name="Bruce D."/>
            <person name="Goodwin L."/>
            <person name="Pitluck S."/>
            <person name="Saunders E."/>
            <person name="Brettin T."/>
            <person name="Detter J.C."/>
            <person name="Han C."/>
            <person name="Larimer F."/>
            <person name="Land M."/>
            <person name="Hauser L."/>
            <person name="Kyrpides N."/>
            <person name="Ovchinnikova G."/>
            <person name="Richardson P."/>
        </authorList>
    </citation>
    <scope>NUCLEOTIDE SEQUENCE [LARGE SCALE GENOMIC DNA]</scope>
    <source>
        <strain evidence="4">DSM 10501 / KC4</strain>
    </source>
</reference>
<dbReference type="eggNOG" id="COG0011">
    <property type="taxonomic scope" value="Bacteria"/>
</dbReference>
<evidence type="ECO:0000313" key="3">
    <source>
        <dbReference type="EMBL" id="ACX52673.1"/>
    </source>
</evidence>
<name>C9R8P4_AMMDK</name>
<dbReference type="Pfam" id="PF01910">
    <property type="entry name" value="Thiamine_BP"/>
    <property type="match status" value="1"/>
</dbReference>
<dbReference type="KEGG" id="adg:Adeg_1578"/>
<dbReference type="HOGENOM" id="CLU_137479_3_1_9"/>
<dbReference type="GO" id="GO:0005829">
    <property type="term" value="C:cytosol"/>
    <property type="evidence" value="ECO:0007669"/>
    <property type="project" value="TreeGrafter"/>
</dbReference>
<dbReference type="STRING" id="429009.Adeg_1578"/>
<dbReference type="Gene3D" id="3.30.70.930">
    <property type="match status" value="1"/>
</dbReference>
<sequence>MVVAEISVVPLGTGSPSVGRYVAECVKIVRESGLKYEITAMGTLVEGELEEILELVRKMHLAPFAAGVQRVVTTVKIDERRDKELSLEGKVAAVKRELGES</sequence>
<evidence type="ECO:0000313" key="4">
    <source>
        <dbReference type="Proteomes" id="UP000002620"/>
    </source>
</evidence>
<evidence type="ECO:0000256" key="1">
    <source>
        <dbReference type="ARBA" id="ARBA00010272"/>
    </source>
</evidence>
<dbReference type="InterPro" id="IPR029756">
    <property type="entry name" value="MTH1187/YkoF-like"/>
</dbReference>
<evidence type="ECO:0000259" key="2">
    <source>
        <dbReference type="Pfam" id="PF01910"/>
    </source>
</evidence>